<dbReference type="Proteomes" id="UP001363010">
    <property type="component" value="Unassembled WGS sequence"/>
</dbReference>
<name>A0ABU8WA79_9BURK</name>
<reference evidence="1 2" key="1">
    <citation type="submission" date="2024-03" db="EMBL/GenBank/DDBJ databases">
        <title>Novel species of the genus Variovorax.</title>
        <authorList>
            <person name="Liu Q."/>
            <person name="Xin Y.-H."/>
        </authorList>
    </citation>
    <scope>NUCLEOTIDE SEQUENCE [LARGE SCALE GENOMIC DNA]</scope>
    <source>
        <strain evidence="1 2">KACC 18501</strain>
    </source>
</reference>
<proteinExistence type="predicted"/>
<evidence type="ECO:0000313" key="1">
    <source>
        <dbReference type="EMBL" id="MEJ8826429.1"/>
    </source>
</evidence>
<evidence type="ECO:0000313" key="2">
    <source>
        <dbReference type="Proteomes" id="UP001363010"/>
    </source>
</evidence>
<dbReference type="EMBL" id="JBBKZV010000034">
    <property type="protein sequence ID" value="MEJ8826429.1"/>
    <property type="molecule type" value="Genomic_DNA"/>
</dbReference>
<keyword evidence="2" id="KW-1185">Reference proteome</keyword>
<organism evidence="1 2">
    <name type="scientific">Variovorax humicola</name>
    <dbReference type="NCBI Taxonomy" id="1769758"/>
    <lineage>
        <taxon>Bacteria</taxon>
        <taxon>Pseudomonadati</taxon>
        <taxon>Pseudomonadota</taxon>
        <taxon>Betaproteobacteria</taxon>
        <taxon>Burkholderiales</taxon>
        <taxon>Comamonadaceae</taxon>
        <taxon>Variovorax</taxon>
    </lineage>
</organism>
<comment type="caution">
    <text evidence="1">The sequence shown here is derived from an EMBL/GenBank/DDBJ whole genome shotgun (WGS) entry which is preliminary data.</text>
</comment>
<accession>A0ABU8WA79</accession>
<gene>
    <name evidence="1" type="ORF">WKW80_31140</name>
</gene>
<sequence>MGATVIDQIACLLSRAAASCETIATHVTTLIGAIFRSLGRTAQAGVSITAAFLRWCFDLLSTSVHAVALRALSLVG</sequence>
<protein>
    <submittedName>
        <fullName evidence="1">Uncharacterized protein</fullName>
    </submittedName>
</protein>
<dbReference type="RefSeq" id="WP_340367465.1">
    <property type="nucleotide sequence ID" value="NZ_JBBKZV010000034.1"/>
</dbReference>